<dbReference type="CDD" id="cd07936">
    <property type="entry name" value="SCAN"/>
    <property type="match status" value="1"/>
</dbReference>
<dbReference type="SMART" id="SM00431">
    <property type="entry name" value="SCAN"/>
    <property type="match status" value="1"/>
</dbReference>
<organism evidence="4 5">
    <name type="scientific">Phrynosoma platyrhinos</name>
    <name type="common">Desert horned lizard</name>
    <dbReference type="NCBI Taxonomy" id="52577"/>
    <lineage>
        <taxon>Eukaryota</taxon>
        <taxon>Metazoa</taxon>
        <taxon>Chordata</taxon>
        <taxon>Craniata</taxon>
        <taxon>Vertebrata</taxon>
        <taxon>Euteleostomi</taxon>
        <taxon>Lepidosauria</taxon>
        <taxon>Squamata</taxon>
        <taxon>Bifurcata</taxon>
        <taxon>Unidentata</taxon>
        <taxon>Episquamata</taxon>
        <taxon>Toxicofera</taxon>
        <taxon>Iguania</taxon>
        <taxon>Phrynosomatidae</taxon>
        <taxon>Phrynosomatinae</taxon>
        <taxon>Phrynosoma</taxon>
    </lineage>
</organism>
<feature type="region of interest" description="Disordered" evidence="2">
    <location>
        <begin position="188"/>
        <end position="238"/>
    </location>
</feature>
<proteinExistence type="predicted"/>
<dbReference type="InterPro" id="IPR050916">
    <property type="entry name" value="SCAN-C2H2_zinc_finger"/>
</dbReference>
<evidence type="ECO:0000313" key="5">
    <source>
        <dbReference type="Proteomes" id="UP000826234"/>
    </source>
</evidence>
<sequence>MDVPDSANPEEGQGPDGLSAESNWEFWEKTVQKFLGEEIAISDIQCQHFRQFSYKESEGPREVCSQLHHLCHQWLKPEKHTKNEMLDLVILEQFLTIMPPKMKNWVMECGAETCSQAVALAEGFLLSQAEVEKNQKEQQLGAFPPGVKVKNLMVDVHSELPVAEKSPLDTRQSPQWWAIQQECGGGLPLQEAGMMPQTRTQSPLPLYGGPEPDQVRRRIPGIRGMEQSSFPRSYPSQH</sequence>
<evidence type="ECO:0000256" key="1">
    <source>
        <dbReference type="ARBA" id="ARBA00023242"/>
    </source>
</evidence>
<gene>
    <name evidence="4" type="ORF">JD844_013941</name>
</gene>
<reference evidence="4 5" key="1">
    <citation type="journal article" date="2022" name="Gigascience">
        <title>A chromosome-level genome assembly and annotation of the desert horned lizard, Phrynosoma platyrhinos, provides insight into chromosomal rearrangements among reptiles.</title>
        <authorList>
            <person name="Koochekian N."/>
            <person name="Ascanio A."/>
            <person name="Farleigh K."/>
            <person name="Card D.C."/>
            <person name="Schield D.R."/>
            <person name="Castoe T.A."/>
            <person name="Jezkova T."/>
        </authorList>
    </citation>
    <scope>NUCLEOTIDE SEQUENCE [LARGE SCALE GENOMIC DNA]</scope>
    <source>
        <strain evidence="4">NK-2021</strain>
    </source>
</reference>
<feature type="compositionally biased region" description="Polar residues" evidence="2">
    <location>
        <begin position="226"/>
        <end position="238"/>
    </location>
</feature>
<keyword evidence="5" id="KW-1185">Reference proteome</keyword>
<dbReference type="Pfam" id="PF02023">
    <property type="entry name" value="SCAN"/>
    <property type="match status" value="1"/>
</dbReference>
<feature type="region of interest" description="Disordered" evidence="2">
    <location>
        <begin position="1"/>
        <end position="20"/>
    </location>
</feature>
<dbReference type="PANTHER" id="PTHR45935">
    <property type="entry name" value="PROTEIN ZBED8-RELATED"/>
    <property type="match status" value="1"/>
</dbReference>
<dbReference type="Proteomes" id="UP000826234">
    <property type="component" value="Unassembled WGS sequence"/>
</dbReference>
<dbReference type="EMBL" id="JAIPUX010000439">
    <property type="protein sequence ID" value="KAH0630668.1"/>
    <property type="molecule type" value="Genomic_DNA"/>
</dbReference>
<dbReference type="SUPFAM" id="SSF47353">
    <property type="entry name" value="Retrovirus capsid dimerization domain-like"/>
    <property type="match status" value="1"/>
</dbReference>
<keyword evidence="1" id="KW-0539">Nucleus</keyword>
<name>A0ABQ7TND8_PHRPL</name>
<accession>A0ABQ7TND8</accession>
<feature type="domain" description="SCAN box" evidence="3">
    <location>
        <begin position="47"/>
        <end position="124"/>
    </location>
</feature>
<protein>
    <recommendedName>
        <fullName evidence="3">SCAN box domain-containing protein</fullName>
    </recommendedName>
</protein>
<dbReference type="InterPro" id="IPR003309">
    <property type="entry name" value="SCAN_dom"/>
</dbReference>
<evidence type="ECO:0000256" key="2">
    <source>
        <dbReference type="SAM" id="MobiDB-lite"/>
    </source>
</evidence>
<comment type="caution">
    <text evidence="4">The sequence shown here is derived from an EMBL/GenBank/DDBJ whole genome shotgun (WGS) entry which is preliminary data.</text>
</comment>
<dbReference type="PANTHER" id="PTHR45935:SF15">
    <property type="entry name" value="SCAN BOX DOMAIN-CONTAINING PROTEIN"/>
    <property type="match status" value="1"/>
</dbReference>
<dbReference type="PROSITE" id="PS50804">
    <property type="entry name" value="SCAN_BOX"/>
    <property type="match status" value="1"/>
</dbReference>
<evidence type="ECO:0000259" key="3">
    <source>
        <dbReference type="PROSITE" id="PS50804"/>
    </source>
</evidence>
<dbReference type="Gene3D" id="1.10.4020.10">
    <property type="entry name" value="DNA breaking-rejoining enzymes"/>
    <property type="match status" value="1"/>
</dbReference>
<dbReference type="InterPro" id="IPR038269">
    <property type="entry name" value="SCAN_sf"/>
</dbReference>
<evidence type="ECO:0000313" key="4">
    <source>
        <dbReference type="EMBL" id="KAH0630668.1"/>
    </source>
</evidence>